<evidence type="ECO:0000313" key="12">
    <source>
        <dbReference type="Proteomes" id="UP001149813"/>
    </source>
</evidence>
<dbReference type="OrthoDB" id="48943at2759"/>
<evidence type="ECO:0000313" key="11">
    <source>
        <dbReference type="EMBL" id="KAJ1723766.1"/>
    </source>
</evidence>
<name>A0A9W7XZ52_9FUNG</name>
<keyword evidence="3" id="KW-0479">Metal-binding</keyword>
<dbReference type="EMBL" id="JANBOJ010000054">
    <property type="protein sequence ID" value="KAJ1723766.1"/>
    <property type="molecule type" value="Genomic_DNA"/>
</dbReference>
<reference evidence="11" key="1">
    <citation type="submission" date="2022-07" db="EMBL/GenBank/DDBJ databases">
        <title>Phylogenomic reconstructions and comparative analyses of Kickxellomycotina fungi.</title>
        <authorList>
            <person name="Reynolds N.K."/>
            <person name="Stajich J.E."/>
            <person name="Barry K."/>
            <person name="Grigoriev I.V."/>
            <person name="Crous P."/>
            <person name="Smith M.E."/>
        </authorList>
    </citation>
    <scope>NUCLEOTIDE SEQUENCE</scope>
    <source>
        <strain evidence="11">NBRC 32514</strain>
    </source>
</reference>
<keyword evidence="7" id="KW-1278">Translocase</keyword>
<feature type="transmembrane region" description="Helical" evidence="9">
    <location>
        <begin position="78"/>
        <end position="100"/>
    </location>
</feature>
<keyword evidence="2" id="KW-0597">Phosphoprotein</keyword>
<evidence type="ECO:0000256" key="6">
    <source>
        <dbReference type="ARBA" id="ARBA00022842"/>
    </source>
</evidence>
<keyword evidence="5" id="KW-0067">ATP-binding</keyword>
<comment type="catalytic activity">
    <reaction evidence="8">
        <text>ATP + H2O = ADP + phosphate + H(+)</text>
        <dbReference type="Rhea" id="RHEA:13065"/>
        <dbReference type="ChEBI" id="CHEBI:15377"/>
        <dbReference type="ChEBI" id="CHEBI:15378"/>
        <dbReference type="ChEBI" id="CHEBI:30616"/>
        <dbReference type="ChEBI" id="CHEBI:43474"/>
        <dbReference type="ChEBI" id="CHEBI:456216"/>
    </reaction>
</comment>
<dbReference type="InterPro" id="IPR059000">
    <property type="entry name" value="ATPase_P-type_domA"/>
</dbReference>
<keyword evidence="4" id="KW-0547">Nucleotide-binding</keyword>
<evidence type="ECO:0000256" key="9">
    <source>
        <dbReference type="SAM" id="Phobius"/>
    </source>
</evidence>
<dbReference type="InterPro" id="IPR006544">
    <property type="entry name" value="P-type_TPase_V"/>
</dbReference>
<evidence type="ECO:0000256" key="8">
    <source>
        <dbReference type="ARBA" id="ARBA00049360"/>
    </source>
</evidence>
<evidence type="ECO:0000256" key="1">
    <source>
        <dbReference type="ARBA" id="ARBA00004141"/>
    </source>
</evidence>
<dbReference type="PANTHER" id="PTHR45630:SF8">
    <property type="entry name" value="CATION-TRANSPORTING ATPASE"/>
    <property type="match status" value="1"/>
</dbReference>
<dbReference type="GO" id="GO:0140358">
    <property type="term" value="F:P-type transmembrane transporter activity"/>
    <property type="evidence" value="ECO:0007669"/>
    <property type="project" value="InterPro"/>
</dbReference>
<dbReference type="SUPFAM" id="SSF81665">
    <property type="entry name" value="Calcium ATPase, transmembrane domain M"/>
    <property type="match status" value="1"/>
</dbReference>
<dbReference type="GO" id="GO:0019829">
    <property type="term" value="F:ATPase-coupled monoatomic cation transmembrane transporter activity"/>
    <property type="evidence" value="ECO:0007669"/>
    <property type="project" value="TreeGrafter"/>
</dbReference>
<dbReference type="Pfam" id="PF00122">
    <property type="entry name" value="E1-E2_ATPase"/>
    <property type="match status" value="1"/>
</dbReference>
<dbReference type="AlphaFoldDB" id="A0A9W7XZ52"/>
<dbReference type="PANTHER" id="PTHR45630">
    <property type="entry name" value="CATION-TRANSPORTING ATPASE-RELATED"/>
    <property type="match status" value="1"/>
</dbReference>
<keyword evidence="9" id="KW-0472">Membrane</keyword>
<keyword evidence="9" id="KW-1133">Transmembrane helix</keyword>
<evidence type="ECO:0000259" key="10">
    <source>
        <dbReference type="Pfam" id="PF00122"/>
    </source>
</evidence>
<accession>A0A9W7XZ52</accession>
<evidence type="ECO:0000256" key="7">
    <source>
        <dbReference type="ARBA" id="ARBA00022967"/>
    </source>
</evidence>
<keyword evidence="9" id="KW-0812">Transmembrane</keyword>
<evidence type="ECO:0000256" key="5">
    <source>
        <dbReference type="ARBA" id="ARBA00022840"/>
    </source>
</evidence>
<evidence type="ECO:0000256" key="3">
    <source>
        <dbReference type="ARBA" id="ARBA00022723"/>
    </source>
</evidence>
<organism evidence="11 12">
    <name type="scientific">Coemansia erecta</name>
    <dbReference type="NCBI Taxonomy" id="147472"/>
    <lineage>
        <taxon>Eukaryota</taxon>
        <taxon>Fungi</taxon>
        <taxon>Fungi incertae sedis</taxon>
        <taxon>Zoopagomycota</taxon>
        <taxon>Kickxellomycotina</taxon>
        <taxon>Kickxellomycetes</taxon>
        <taxon>Kickxellales</taxon>
        <taxon>Kickxellaceae</taxon>
        <taxon>Coemansia</taxon>
    </lineage>
</organism>
<dbReference type="InterPro" id="IPR008250">
    <property type="entry name" value="ATPase_P-typ_transduc_dom_A_sf"/>
</dbReference>
<evidence type="ECO:0000256" key="2">
    <source>
        <dbReference type="ARBA" id="ARBA00022553"/>
    </source>
</evidence>
<dbReference type="Gene3D" id="2.70.150.10">
    <property type="entry name" value="Calcium-transporting ATPase, cytoplasmic transduction domain A"/>
    <property type="match status" value="1"/>
</dbReference>
<comment type="subcellular location">
    <subcellularLocation>
        <location evidence="1">Membrane</location>
        <topology evidence="1">Multi-pass membrane protein</topology>
    </subcellularLocation>
</comment>
<dbReference type="Proteomes" id="UP001149813">
    <property type="component" value="Unassembled WGS sequence"/>
</dbReference>
<dbReference type="GO" id="GO:0006874">
    <property type="term" value="P:intracellular calcium ion homeostasis"/>
    <property type="evidence" value="ECO:0007669"/>
    <property type="project" value="TreeGrafter"/>
</dbReference>
<protein>
    <recommendedName>
        <fullName evidence="10">P-type ATPase A domain-containing protein</fullName>
    </recommendedName>
</protein>
<sequence>MQLFVPVSRWKDPEWSHGRATGSSGLSLEEHKERLQLFGECIIDIHEKSYMCLLWEEALNPFYVFQVASIVIWCTEAYYYYSAAIFVISVISIATTLVSTKRTTRKISQMSRYTCPVHVLRNGIWATVDSKTLAPGDIFRLSDAQFTVLPCEAMLLEGDCIVNESMLTGESIPDSKSPITPTQSSIRQIQAIPLNLIIAQ</sequence>
<feature type="domain" description="P-type ATPase A" evidence="10">
    <location>
        <begin position="117"/>
        <end position="177"/>
    </location>
</feature>
<gene>
    <name evidence="11" type="ORF">LPJ53_001934</name>
</gene>
<dbReference type="GO" id="GO:0016020">
    <property type="term" value="C:membrane"/>
    <property type="evidence" value="ECO:0007669"/>
    <property type="project" value="UniProtKB-SubCell"/>
</dbReference>
<dbReference type="GO" id="GO:0046872">
    <property type="term" value="F:metal ion binding"/>
    <property type="evidence" value="ECO:0007669"/>
    <property type="project" value="UniProtKB-KW"/>
</dbReference>
<evidence type="ECO:0000256" key="4">
    <source>
        <dbReference type="ARBA" id="ARBA00022741"/>
    </source>
</evidence>
<dbReference type="InterPro" id="IPR023298">
    <property type="entry name" value="ATPase_P-typ_TM_dom_sf"/>
</dbReference>
<dbReference type="SUPFAM" id="SSF81653">
    <property type="entry name" value="Calcium ATPase, transduction domain A"/>
    <property type="match status" value="1"/>
</dbReference>
<proteinExistence type="predicted"/>
<keyword evidence="6" id="KW-0460">Magnesium</keyword>
<comment type="caution">
    <text evidence="11">The sequence shown here is derived from an EMBL/GenBank/DDBJ whole genome shotgun (WGS) entry which is preliminary data.</text>
</comment>
<dbReference type="GO" id="GO:0005524">
    <property type="term" value="F:ATP binding"/>
    <property type="evidence" value="ECO:0007669"/>
    <property type="project" value="UniProtKB-KW"/>
</dbReference>
<keyword evidence="12" id="KW-1185">Reference proteome</keyword>